<dbReference type="GO" id="GO:0003677">
    <property type="term" value="F:DNA binding"/>
    <property type="evidence" value="ECO:0007669"/>
    <property type="project" value="InterPro"/>
</dbReference>
<dbReference type="InterPro" id="IPR041413">
    <property type="entry name" value="MLTR_LBD"/>
</dbReference>
<dbReference type="GeneID" id="93836623"/>
<evidence type="ECO:0000313" key="2">
    <source>
        <dbReference type="EMBL" id="MBB5809211.1"/>
    </source>
</evidence>
<proteinExistence type="predicted"/>
<comment type="caution">
    <text evidence="2">The sequence shown here is derived from an EMBL/GenBank/DDBJ whole genome shotgun (WGS) entry which is preliminary data.</text>
</comment>
<dbReference type="InterPro" id="IPR010982">
    <property type="entry name" value="Lambda_DNA-bd_dom_sf"/>
</dbReference>
<accession>A0AA89Q2G3</accession>
<dbReference type="RefSeq" id="WP_229856881.1">
    <property type="nucleotide sequence ID" value="NZ_BAABFE010000019.1"/>
</dbReference>
<gene>
    <name evidence="2" type="ORF">HNR72_000239</name>
</gene>
<evidence type="ECO:0000313" key="3">
    <source>
        <dbReference type="Proteomes" id="UP000579531"/>
    </source>
</evidence>
<dbReference type="EMBL" id="JACHLX010000001">
    <property type="protein sequence ID" value="MBB5809211.1"/>
    <property type="molecule type" value="Genomic_DNA"/>
</dbReference>
<keyword evidence="3" id="KW-1185">Reference proteome</keyword>
<dbReference type="PANTHER" id="PTHR35010:SF2">
    <property type="entry name" value="BLL4672 PROTEIN"/>
    <property type="match status" value="1"/>
</dbReference>
<feature type="domain" description="MmyB-like transcription regulator ligand binding" evidence="1">
    <location>
        <begin position="78"/>
        <end position="235"/>
    </location>
</feature>
<dbReference type="Pfam" id="PF17765">
    <property type="entry name" value="MLTR_LBD"/>
    <property type="match status" value="1"/>
</dbReference>
<sequence length="250" mass="28453">MQRGKPLPQKEVAQRMEVSERWYRNLESNVGAPLTPEALIRLSTALALGPDERLALYRHVHANTKLGAPEPEEVEEARDALTHLLATHERYPAYVVDHAWNMLDCTAPMASWFPWVREPEANLLRWALTAPEAREQLSDWPRHAALYLAQLRFALVSSQDHEQLGAILDEALADPECRRLWDLETKVVAYRQGHRFRLRLPHVAGHEITVTSQVLLPAHQQELRYVLLLPESGSAPGASRIEHDPAQCRC</sequence>
<dbReference type="AlphaFoldDB" id="A0AA89Q2G3"/>
<name>A0AA89Q2G3_STRCU</name>
<dbReference type="PANTHER" id="PTHR35010">
    <property type="entry name" value="BLL4672 PROTEIN-RELATED"/>
    <property type="match status" value="1"/>
</dbReference>
<dbReference type="Gene3D" id="1.10.260.40">
    <property type="entry name" value="lambda repressor-like DNA-binding domains"/>
    <property type="match status" value="1"/>
</dbReference>
<dbReference type="Proteomes" id="UP000579531">
    <property type="component" value="Unassembled WGS sequence"/>
</dbReference>
<reference evidence="2 3" key="1">
    <citation type="submission" date="2020-08" db="EMBL/GenBank/DDBJ databases">
        <title>Sequencing the genomes of 1000 actinobacteria strains.</title>
        <authorList>
            <person name="Klenk H.-P."/>
        </authorList>
    </citation>
    <scope>NUCLEOTIDE SEQUENCE [LARGE SCALE GENOMIC DNA]</scope>
    <source>
        <strain evidence="2 3">DSM 40129</strain>
    </source>
</reference>
<organism evidence="2 3">
    <name type="scientific">Streptomyces collinus</name>
    <dbReference type="NCBI Taxonomy" id="42684"/>
    <lineage>
        <taxon>Bacteria</taxon>
        <taxon>Bacillati</taxon>
        <taxon>Actinomycetota</taxon>
        <taxon>Actinomycetes</taxon>
        <taxon>Kitasatosporales</taxon>
        <taxon>Streptomycetaceae</taxon>
        <taxon>Streptomyces</taxon>
    </lineage>
</organism>
<evidence type="ECO:0000259" key="1">
    <source>
        <dbReference type="Pfam" id="PF17765"/>
    </source>
</evidence>
<dbReference type="Gene3D" id="3.30.450.180">
    <property type="match status" value="1"/>
</dbReference>
<protein>
    <submittedName>
        <fullName evidence="2">Transcriptional regulator with XRE-family HTH domain</fullName>
    </submittedName>
</protein>